<evidence type="ECO:0000256" key="4">
    <source>
        <dbReference type="ARBA" id="ARBA00023242"/>
    </source>
</evidence>
<organism evidence="7 8">
    <name type="scientific">Branchiostoma floridae</name>
    <name type="common">Florida lancelet</name>
    <name type="synonym">Amphioxus</name>
    <dbReference type="NCBI Taxonomy" id="7739"/>
    <lineage>
        <taxon>Eukaryota</taxon>
        <taxon>Metazoa</taxon>
        <taxon>Chordata</taxon>
        <taxon>Cephalochordata</taxon>
        <taxon>Leptocardii</taxon>
        <taxon>Amphioxiformes</taxon>
        <taxon>Branchiostomatidae</taxon>
        <taxon>Branchiostoma</taxon>
    </lineage>
</organism>
<dbReference type="AlphaFoldDB" id="A0A9J7LQB2"/>
<evidence type="ECO:0000256" key="6">
    <source>
        <dbReference type="SAM" id="MobiDB-lite"/>
    </source>
</evidence>
<dbReference type="InterPro" id="IPR011520">
    <property type="entry name" value="Vg_fam"/>
</dbReference>
<dbReference type="GO" id="GO:0006357">
    <property type="term" value="P:regulation of transcription by RNA polymerase II"/>
    <property type="evidence" value="ECO:0000318"/>
    <property type="project" value="GO_Central"/>
</dbReference>
<dbReference type="GeneID" id="118422697"/>
<dbReference type="RefSeq" id="XP_035686288.1">
    <property type="nucleotide sequence ID" value="XM_035830395.1"/>
</dbReference>
<dbReference type="OMA" id="HTELPFA"/>
<sequence length="316" mass="34344">MSCIDVMFQPYQHHFFSHPAPTQQFELYRKMQESTLGLSSSSAAADFTSHSVGHTSSSVPSSSAGSSGTAAGGASNTADRNHKDSETNSGGDKPPEAEYINSKCVLFTYFSGDCNSVVDEHFSRALSQPSSFGTDTTAATSAASKPETSAWKSVGDTTSPMAQRNFPPSFWNSAYQPPTSSLTSPHPDPLHPYTDPYHPHTSALHSHHYNPDPWHPYALGASSQSSYHQPIHHDMYSMASSSHFNPRYSSLLIQPTVRPGRLPAVPGQCDLGKPESAWTRPYGTDQMGTEFPGLGTDRSLDHHGQESAVSKDLYWF</sequence>
<name>A0A9J7LQB2_BRAFL</name>
<proteinExistence type="inferred from homology"/>
<dbReference type="Proteomes" id="UP000001554">
    <property type="component" value="Chromosome 9"/>
</dbReference>
<dbReference type="Pfam" id="PF07545">
    <property type="entry name" value="Vg_Tdu"/>
    <property type="match status" value="1"/>
</dbReference>
<evidence type="ECO:0000313" key="8">
    <source>
        <dbReference type="RefSeq" id="XP_035686288.1"/>
    </source>
</evidence>
<reference evidence="7" key="1">
    <citation type="journal article" date="2020" name="Nat. Ecol. Evol.">
        <title>Deeply conserved synteny resolves early events in vertebrate evolution.</title>
        <authorList>
            <person name="Simakov O."/>
            <person name="Marletaz F."/>
            <person name="Yue J.X."/>
            <person name="O'Connell B."/>
            <person name="Jenkins J."/>
            <person name="Brandt A."/>
            <person name="Calef R."/>
            <person name="Tung C.H."/>
            <person name="Huang T.K."/>
            <person name="Schmutz J."/>
            <person name="Satoh N."/>
            <person name="Yu J.K."/>
            <person name="Putnam N.H."/>
            <person name="Green R.E."/>
            <person name="Rokhsar D.S."/>
        </authorList>
    </citation>
    <scope>NUCLEOTIDE SEQUENCE [LARGE SCALE GENOMIC DNA]</scope>
    <source>
        <strain evidence="7">S238N-H82</strain>
    </source>
</reference>
<feature type="region of interest" description="Disordered" evidence="6">
    <location>
        <begin position="127"/>
        <end position="163"/>
    </location>
</feature>
<evidence type="ECO:0000313" key="7">
    <source>
        <dbReference type="Proteomes" id="UP000001554"/>
    </source>
</evidence>
<comment type="subcellular location">
    <subcellularLocation>
        <location evidence="1">Nucleus</location>
    </subcellularLocation>
</comment>
<accession>A0A9J7LQB2</accession>
<dbReference type="KEGG" id="bfo:118422697"/>
<gene>
    <name evidence="8" type="primary">LOC118422697</name>
</gene>
<keyword evidence="7" id="KW-1185">Reference proteome</keyword>
<feature type="compositionally biased region" description="Low complexity" evidence="6">
    <location>
        <begin position="130"/>
        <end position="150"/>
    </location>
</feature>
<feature type="compositionally biased region" description="Low complexity" evidence="6">
    <location>
        <begin position="49"/>
        <end position="78"/>
    </location>
</feature>
<reference evidence="8" key="2">
    <citation type="submission" date="2025-08" db="UniProtKB">
        <authorList>
            <consortium name="RefSeq"/>
        </authorList>
    </citation>
    <scope>IDENTIFICATION</scope>
    <source>
        <strain evidence="8">S238N-H82</strain>
        <tissue evidence="8">Testes</tissue>
    </source>
</reference>
<evidence type="ECO:0000256" key="1">
    <source>
        <dbReference type="ARBA" id="ARBA00004123"/>
    </source>
</evidence>
<dbReference type="GO" id="GO:0005634">
    <property type="term" value="C:nucleus"/>
    <property type="evidence" value="ECO:0000318"/>
    <property type="project" value="GO_Central"/>
</dbReference>
<comment type="similarity">
    <text evidence="5">Belongs to the vestigial family.</text>
</comment>
<keyword evidence="4" id="KW-0539">Nucleus</keyword>
<feature type="region of interest" description="Disordered" evidence="6">
    <location>
        <begin position="49"/>
        <end position="96"/>
    </location>
</feature>
<keyword evidence="3" id="KW-0804">Transcription</keyword>
<protein>
    <submittedName>
        <fullName evidence="8">Transcription cofactor vestigial-like protein 2 isoform X1</fullName>
    </submittedName>
</protein>
<dbReference type="PANTHER" id="PTHR15950">
    <property type="entry name" value="TRANSCRIPTION COFACTOR VESTIGIAL-LIKE PROTEIN"/>
    <property type="match status" value="1"/>
</dbReference>
<dbReference type="OrthoDB" id="10050213at2759"/>
<dbReference type="PANTHER" id="PTHR15950:SF15">
    <property type="entry name" value="PROTEIN VESTIGIAL"/>
    <property type="match status" value="1"/>
</dbReference>
<evidence type="ECO:0000256" key="2">
    <source>
        <dbReference type="ARBA" id="ARBA00023015"/>
    </source>
</evidence>
<evidence type="ECO:0000256" key="5">
    <source>
        <dbReference type="ARBA" id="ARBA00025784"/>
    </source>
</evidence>
<keyword evidence="2" id="KW-0805">Transcription regulation</keyword>
<evidence type="ECO:0000256" key="3">
    <source>
        <dbReference type="ARBA" id="ARBA00023163"/>
    </source>
</evidence>